<organism evidence="2 3">
    <name type="scientific">Lentzea pudingi</name>
    <dbReference type="NCBI Taxonomy" id="1789439"/>
    <lineage>
        <taxon>Bacteria</taxon>
        <taxon>Bacillati</taxon>
        <taxon>Actinomycetota</taxon>
        <taxon>Actinomycetes</taxon>
        <taxon>Pseudonocardiales</taxon>
        <taxon>Pseudonocardiaceae</taxon>
        <taxon>Lentzea</taxon>
    </lineage>
</organism>
<feature type="transmembrane region" description="Helical" evidence="1">
    <location>
        <begin position="91"/>
        <end position="109"/>
    </location>
</feature>
<accession>A0ABQ2HZQ8</accession>
<keyword evidence="3" id="KW-1185">Reference proteome</keyword>
<dbReference type="Proteomes" id="UP000597656">
    <property type="component" value="Unassembled WGS sequence"/>
</dbReference>
<sequence length="188" mass="20546">MTRAYDPRLSFRIIAILPIILFVPSLVSFAISEPGVVWPECSGVFFHLAILLLVSRLDAPNWAKAAGYSWITLDVLTGIMSINGVAHDITWPIRLGGHVFAGVWIAVASACASRQIIRVVGIVTGVWLGGYSFVADIAPDFVLYPSALLIIVWFALLADMYDATSASERSPLSPHGKRHWPKWMVAVS</sequence>
<dbReference type="EMBL" id="BMNC01000004">
    <property type="protein sequence ID" value="GGM94486.1"/>
    <property type="molecule type" value="Genomic_DNA"/>
</dbReference>
<feature type="transmembrane region" description="Helical" evidence="1">
    <location>
        <begin position="37"/>
        <end position="54"/>
    </location>
</feature>
<evidence type="ECO:0000313" key="3">
    <source>
        <dbReference type="Proteomes" id="UP000597656"/>
    </source>
</evidence>
<keyword evidence="1" id="KW-1133">Transmembrane helix</keyword>
<reference evidence="3" key="1">
    <citation type="journal article" date="2019" name="Int. J. Syst. Evol. Microbiol.">
        <title>The Global Catalogue of Microorganisms (GCM) 10K type strain sequencing project: providing services to taxonomists for standard genome sequencing and annotation.</title>
        <authorList>
            <consortium name="The Broad Institute Genomics Platform"/>
            <consortium name="The Broad Institute Genome Sequencing Center for Infectious Disease"/>
            <person name="Wu L."/>
            <person name="Ma J."/>
        </authorList>
    </citation>
    <scope>NUCLEOTIDE SEQUENCE [LARGE SCALE GENOMIC DNA]</scope>
    <source>
        <strain evidence="3">CGMCC 4.7319</strain>
    </source>
</reference>
<gene>
    <name evidence="2" type="ORF">GCM10011609_34940</name>
</gene>
<feature type="transmembrane region" description="Helical" evidence="1">
    <location>
        <begin position="141"/>
        <end position="161"/>
    </location>
</feature>
<name>A0ABQ2HZQ8_9PSEU</name>
<feature type="transmembrane region" description="Helical" evidence="1">
    <location>
        <begin position="12"/>
        <end position="31"/>
    </location>
</feature>
<keyword evidence="1" id="KW-0472">Membrane</keyword>
<evidence type="ECO:0000256" key="1">
    <source>
        <dbReference type="SAM" id="Phobius"/>
    </source>
</evidence>
<keyword evidence="1" id="KW-0812">Transmembrane</keyword>
<protein>
    <submittedName>
        <fullName evidence="2">Uncharacterized protein</fullName>
    </submittedName>
</protein>
<comment type="caution">
    <text evidence="2">The sequence shown here is derived from an EMBL/GenBank/DDBJ whole genome shotgun (WGS) entry which is preliminary data.</text>
</comment>
<evidence type="ECO:0000313" key="2">
    <source>
        <dbReference type="EMBL" id="GGM94486.1"/>
    </source>
</evidence>
<feature type="transmembrane region" description="Helical" evidence="1">
    <location>
        <begin position="116"/>
        <end position="135"/>
    </location>
</feature>
<dbReference type="RefSeq" id="WP_189155780.1">
    <property type="nucleotide sequence ID" value="NZ_BMNC01000004.1"/>
</dbReference>
<feature type="transmembrane region" description="Helical" evidence="1">
    <location>
        <begin position="66"/>
        <end position="85"/>
    </location>
</feature>
<proteinExistence type="predicted"/>